<dbReference type="Proteomes" id="UP000281985">
    <property type="component" value="Unassembled WGS sequence"/>
</dbReference>
<accession>A0A3M0FU90</accession>
<dbReference type="AlphaFoldDB" id="A0A3M0FU90"/>
<name>A0A3M0FU90_9FLAO</name>
<comment type="caution">
    <text evidence="1">The sequence shown here is derived from an EMBL/GenBank/DDBJ whole genome shotgun (WGS) entry which is preliminary data.</text>
</comment>
<proteinExistence type="predicted"/>
<protein>
    <submittedName>
        <fullName evidence="1">Uncharacterized protein</fullName>
    </submittedName>
</protein>
<organism evidence="1 2">
    <name type="scientific">Dokdonia sinensis</name>
    <dbReference type="NCBI Taxonomy" id="2479847"/>
    <lineage>
        <taxon>Bacteria</taxon>
        <taxon>Pseudomonadati</taxon>
        <taxon>Bacteroidota</taxon>
        <taxon>Flavobacteriia</taxon>
        <taxon>Flavobacteriales</taxon>
        <taxon>Flavobacteriaceae</taxon>
        <taxon>Dokdonia</taxon>
    </lineage>
</organism>
<sequence length="60" mass="7206">MLSKLSGSIEQEDPAQVYSLSEVKERKRYRHHLLVSPLKRLIFRIFTTLKTENKHYEPYT</sequence>
<evidence type="ECO:0000313" key="2">
    <source>
        <dbReference type="Proteomes" id="UP000281985"/>
    </source>
</evidence>
<gene>
    <name evidence="1" type="ORF">EAX61_14945</name>
</gene>
<evidence type="ECO:0000313" key="1">
    <source>
        <dbReference type="EMBL" id="RMB56254.1"/>
    </source>
</evidence>
<dbReference type="EMBL" id="REFV01000019">
    <property type="protein sequence ID" value="RMB56254.1"/>
    <property type="molecule type" value="Genomic_DNA"/>
</dbReference>
<reference evidence="1 2" key="1">
    <citation type="submission" date="2018-10" db="EMBL/GenBank/DDBJ databases">
        <title>Dokdonia luteus sp. nov., isolated from sea water.</title>
        <authorList>
            <person name="Zhou L.Y."/>
            <person name="Du Z.J."/>
        </authorList>
    </citation>
    <scope>NUCLEOTIDE SEQUENCE [LARGE SCALE GENOMIC DNA]</scope>
    <source>
        <strain evidence="1 2">SH27</strain>
    </source>
</reference>
<keyword evidence="2" id="KW-1185">Reference proteome</keyword>